<feature type="signal peptide" evidence="1">
    <location>
        <begin position="1"/>
        <end position="19"/>
    </location>
</feature>
<organism evidence="2 3">
    <name type="scientific">Marinomonas aquiplantarum</name>
    <dbReference type="NCBI Taxonomy" id="491951"/>
    <lineage>
        <taxon>Bacteria</taxon>
        <taxon>Pseudomonadati</taxon>
        <taxon>Pseudomonadota</taxon>
        <taxon>Gammaproteobacteria</taxon>
        <taxon>Oceanospirillales</taxon>
        <taxon>Oceanospirillaceae</taxon>
        <taxon>Marinomonas</taxon>
    </lineage>
</organism>
<proteinExistence type="predicted"/>
<keyword evidence="3" id="KW-1185">Reference proteome</keyword>
<reference evidence="2 3" key="1">
    <citation type="submission" date="2018-06" db="EMBL/GenBank/DDBJ databases">
        <title>Genomic Encyclopedia of Type Strains, Phase III (KMG-III): the genomes of soil and plant-associated and newly described type strains.</title>
        <authorList>
            <person name="Whitman W."/>
        </authorList>
    </citation>
    <scope>NUCLEOTIDE SEQUENCE [LARGE SCALE GENOMIC DNA]</scope>
    <source>
        <strain evidence="2 3">CECT 7732</strain>
    </source>
</reference>
<gene>
    <name evidence="2" type="ORF">DFP76_109104</name>
</gene>
<dbReference type="RefSeq" id="WP_113875452.1">
    <property type="nucleotide sequence ID" value="NZ_QNRF01000009.1"/>
</dbReference>
<evidence type="ECO:0000256" key="1">
    <source>
        <dbReference type="SAM" id="SignalP"/>
    </source>
</evidence>
<name>A0A366CX51_9GAMM</name>
<keyword evidence="1" id="KW-0732">Signal</keyword>
<dbReference type="EMBL" id="QNRF01000009">
    <property type="protein sequence ID" value="RBO80051.1"/>
    <property type="molecule type" value="Genomic_DNA"/>
</dbReference>
<protein>
    <recommendedName>
        <fullName evidence="4">Outer membrane protein with beta-barrel domain</fullName>
    </recommendedName>
</protein>
<sequence>MVKLSFTLLSLFACSSVVANDRGFDLEMGPYMSYMDYSEHGDVSQYGVLTGVLARYSSYYNFSVLFLDVSYASDDINQKGAGKIKSVKNEVYDLRSMIGRALYVNNRYRITPYLGLGYRRSLVDSRGKLSSSSIEGYKSQQTYLYNPIGIEFQELVDEAGWALGARIEYDTVLLARNETRLSAAEGYRAIETDLTKARGYHFYLQLQRLLNPDGGGIVIEPFYKYWQANDAEKTGLAANTANHSSNEWGVSLLLSF</sequence>
<dbReference type="OrthoDB" id="597531at2"/>
<dbReference type="GO" id="GO:0004190">
    <property type="term" value="F:aspartic-type endopeptidase activity"/>
    <property type="evidence" value="ECO:0007669"/>
    <property type="project" value="InterPro"/>
</dbReference>
<evidence type="ECO:0000313" key="3">
    <source>
        <dbReference type="Proteomes" id="UP000252086"/>
    </source>
</evidence>
<evidence type="ECO:0000313" key="2">
    <source>
        <dbReference type="EMBL" id="RBO80051.1"/>
    </source>
</evidence>
<accession>A0A366CX51</accession>
<dbReference type="SUPFAM" id="SSF69917">
    <property type="entry name" value="OMPT-like"/>
    <property type="match status" value="1"/>
</dbReference>
<evidence type="ECO:0008006" key="4">
    <source>
        <dbReference type="Google" id="ProtNLM"/>
    </source>
</evidence>
<dbReference type="Gene3D" id="2.40.128.100">
    <property type="entry name" value="OPCA outer membrane adhesin/invasin"/>
    <property type="match status" value="1"/>
</dbReference>
<dbReference type="Proteomes" id="UP000252086">
    <property type="component" value="Unassembled WGS sequence"/>
</dbReference>
<dbReference type="AlphaFoldDB" id="A0A366CX51"/>
<dbReference type="InterPro" id="IPR020080">
    <property type="entry name" value="OM_adhesin/peptidase_omptin"/>
</dbReference>
<comment type="caution">
    <text evidence="2">The sequence shown here is derived from an EMBL/GenBank/DDBJ whole genome shotgun (WGS) entry which is preliminary data.</text>
</comment>
<feature type="chain" id="PRO_5016867208" description="Outer membrane protein with beta-barrel domain" evidence="1">
    <location>
        <begin position="20"/>
        <end position="256"/>
    </location>
</feature>